<dbReference type="InterPro" id="IPR050979">
    <property type="entry name" value="LD-transpeptidase"/>
</dbReference>
<dbReference type="EMBL" id="VNHT01000020">
    <property type="protein sequence ID" value="TYP88659.1"/>
    <property type="molecule type" value="Genomic_DNA"/>
</dbReference>
<dbReference type="AlphaFoldDB" id="A0A0F7KFH6"/>
<keyword evidence="6 9" id="KW-0133">Cell shape</keyword>
<feature type="chain" id="PRO_5033716575" evidence="10">
    <location>
        <begin position="20"/>
        <end position="315"/>
    </location>
</feature>
<protein>
    <submittedName>
        <fullName evidence="14">L,D-transpeptidase ErfK/SrfK</fullName>
    </submittedName>
</protein>
<evidence type="ECO:0000259" key="11">
    <source>
        <dbReference type="PROSITE" id="PS51782"/>
    </source>
</evidence>
<dbReference type="GO" id="GO:0071972">
    <property type="term" value="F:peptidoglycan L,D-transpeptidase activity"/>
    <property type="evidence" value="ECO:0007669"/>
    <property type="project" value="TreeGrafter"/>
</dbReference>
<evidence type="ECO:0000256" key="2">
    <source>
        <dbReference type="ARBA" id="ARBA00005992"/>
    </source>
</evidence>
<dbReference type="UniPathway" id="UPA00219"/>
<dbReference type="CDD" id="cd16913">
    <property type="entry name" value="YkuD_like"/>
    <property type="match status" value="1"/>
</dbReference>
<proteinExistence type="inferred from homology"/>
<feature type="active site" description="Nucleophile" evidence="9">
    <location>
        <position position="208"/>
    </location>
</feature>
<dbReference type="CDD" id="cd00118">
    <property type="entry name" value="LysM"/>
    <property type="match status" value="1"/>
</dbReference>
<evidence type="ECO:0000313" key="13">
    <source>
        <dbReference type="EMBL" id="AKH39205.1"/>
    </source>
</evidence>
<reference evidence="14 16" key="3">
    <citation type="submission" date="2019-07" db="EMBL/GenBank/DDBJ databases">
        <title>Active sludge and wastewater microbial communities from Klosterneuburg, Austria.</title>
        <authorList>
            <person name="Wagner M."/>
        </authorList>
    </citation>
    <scope>NUCLEOTIDE SEQUENCE [LARGE SCALE GENOMIC DNA]</scope>
    <source>
        <strain evidence="14 16">Nm2</strain>
    </source>
</reference>
<keyword evidence="8 9" id="KW-0961">Cell wall biogenesis/degradation</keyword>
<dbReference type="Gene3D" id="3.10.350.10">
    <property type="entry name" value="LysM domain"/>
    <property type="match status" value="1"/>
</dbReference>
<dbReference type="OrthoDB" id="9787225at2"/>
<keyword evidence="15" id="KW-1185">Reference proteome</keyword>
<gene>
    <name evidence="13" type="ORF">AAW31_17500</name>
    <name evidence="14" type="ORF">BCL69_102013</name>
</gene>
<accession>A0A0F7KFH6</accession>
<organism evidence="13 15">
    <name type="scientific">Nitrosomonas communis</name>
    <dbReference type="NCBI Taxonomy" id="44574"/>
    <lineage>
        <taxon>Bacteria</taxon>
        <taxon>Pseudomonadati</taxon>
        <taxon>Pseudomonadota</taxon>
        <taxon>Betaproteobacteria</taxon>
        <taxon>Nitrosomonadales</taxon>
        <taxon>Nitrosomonadaceae</taxon>
        <taxon>Nitrosomonas</taxon>
    </lineage>
</organism>
<evidence type="ECO:0000313" key="15">
    <source>
        <dbReference type="Proteomes" id="UP000034156"/>
    </source>
</evidence>
<dbReference type="InterPro" id="IPR038063">
    <property type="entry name" value="Transpep_catalytic_dom"/>
</dbReference>
<dbReference type="GO" id="GO:0005576">
    <property type="term" value="C:extracellular region"/>
    <property type="evidence" value="ECO:0007669"/>
    <property type="project" value="TreeGrafter"/>
</dbReference>
<keyword evidence="10" id="KW-0732">Signal</keyword>
<dbReference type="PROSITE" id="PS51782">
    <property type="entry name" value="LYSM"/>
    <property type="match status" value="1"/>
</dbReference>
<evidence type="ECO:0000256" key="1">
    <source>
        <dbReference type="ARBA" id="ARBA00004752"/>
    </source>
</evidence>
<feature type="domain" description="LysM" evidence="11">
    <location>
        <begin position="36"/>
        <end position="80"/>
    </location>
</feature>
<evidence type="ECO:0000256" key="10">
    <source>
        <dbReference type="SAM" id="SignalP"/>
    </source>
</evidence>
<evidence type="ECO:0000256" key="6">
    <source>
        <dbReference type="ARBA" id="ARBA00022960"/>
    </source>
</evidence>
<evidence type="ECO:0000259" key="12">
    <source>
        <dbReference type="PROSITE" id="PS52029"/>
    </source>
</evidence>
<dbReference type="GO" id="GO:0008360">
    <property type="term" value="P:regulation of cell shape"/>
    <property type="evidence" value="ECO:0007669"/>
    <property type="project" value="UniProtKB-UniRule"/>
</dbReference>
<evidence type="ECO:0000256" key="7">
    <source>
        <dbReference type="ARBA" id="ARBA00022984"/>
    </source>
</evidence>
<dbReference type="SUPFAM" id="SSF141523">
    <property type="entry name" value="L,D-transpeptidase catalytic domain-like"/>
    <property type="match status" value="1"/>
</dbReference>
<dbReference type="Gene3D" id="2.40.440.10">
    <property type="entry name" value="L,D-transpeptidase catalytic domain-like"/>
    <property type="match status" value="1"/>
</dbReference>
<evidence type="ECO:0000256" key="5">
    <source>
        <dbReference type="ARBA" id="ARBA00022801"/>
    </source>
</evidence>
<dbReference type="InterPro" id="IPR036779">
    <property type="entry name" value="LysM_dom_sf"/>
</dbReference>
<evidence type="ECO:0000256" key="9">
    <source>
        <dbReference type="PROSITE-ProRule" id="PRU01373"/>
    </source>
</evidence>
<dbReference type="Pfam" id="PF03734">
    <property type="entry name" value="YkuD"/>
    <property type="match status" value="1"/>
</dbReference>
<reference evidence="13 15" key="2">
    <citation type="journal article" date="2016" name="Genome Announc.">
        <title>Genome Sequence of Nitrosomonas communis Strain Nm2, a Mesophilic Ammonia-Oxidizing Bacterium Isolated from Mediterranean Soil.</title>
        <authorList>
            <person name="Kozlowski J.A."/>
            <person name="Kits K.D."/>
            <person name="Stein L.Y."/>
        </authorList>
    </citation>
    <scope>NUCLEOTIDE SEQUENCE [LARGE SCALE GENOMIC DNA]</scope>
    <source>
        <strain evidence="13 15">Nm2</strain>
    </source>
</reference>
<sequence>MRSTAILLFTLLTTTLAQATTWTLPPSDIDIVGQVKVIEASQEDTLLDIARQYGIGQDAILMANPFVDRWLPSEGTKVVIPGRYILPQAERTGLVINLPEMRLYYFLKPEKGKKPVVITHPISIGRMDWSTPMGKTTVVRKQKDPTWIPPQSLKKEAIEAGNPPLPDVVPPGPTNPLGRHALYLGTAGYLIHGTDKPFGIGMRVTHGCLRMYPEDIEKLFDQVPVGTPVQLVNQPIKLGWLAGSLFIELHPPLEENEKEYGDDYMQKVREAIASFLEKSDNGKKINPARENIVIDEMALELAVFEKNGIPVLISK</sequence>
<dbReference type="GO" id="GO:0018104">
    <property type="term" value="P:peptidoglycan-protein cross-linking"/>
    <property type="evidence" value="ECO:0007669"/>
    <property type="project" value="TreeGrafter"/>
</dbReference>
<name>A0A0F7KFH6_9PROT</name>
<evidence type="ECO:0000256" key="3">
    <source>
        <dbReference type="ARBA" id="ARBA00022676"/>
    </source>
</evidence>
<dbReference type="InterPro" id="IPR018392">
    <property type="entry name" value="LysM"/>
</dbReference>
<dbReference type="Proteomes" id="UP000324176">
    <property type="component" value="Unassembled WGS sequence"/>
</dbReference>
<dbReference type="KEGG" id="nco:AAW31_17500"/>
<dbReference type="RefSeq" id="WP_046851225.1">
    <property type="nucleotide sequence ID" value="NZ_CP011451.1"/>
</dbReference>
<dbReference type="PANTHER" id="PTHR30582:SF24">
    <property type="entry name" value="L,D-TRANSPEPTIDASE ERFK_SRFK-RELATED"/>
    <property type="match status" value="1"/>
</dbReference>
<reference evidence="15" key="1">
    <citation type="submission" date="2015-05" db="EMBL/GenBank/DDBJ databases">
        <title>Draft genome of Nitrosomonas communis strain Nm2.</title>
        <authorList>
            <person name="Kozlowski J.A."/>
            <person name="Kits K.D."/>
            <person name="Stein L.Y."/>
        </authorList>
    </citation>
    <scope>NUCLEOTIDE SEQUENCE [LARGE SCALE GENOMIC DNA]</scope>
    <source>
        <strain evidence="15">Nm2</strain>
    </source>
</reference>
<dbReference type="EMBL" id="CP011451">
    <property type="protein sequence ID" value="AKH39205.1"/>
    <property type="molecule type" value="Genomic_DNA"/>
</dbReference>
<dbReference type="PANTHER" id="PTHR30582">
    <property type="entry name" value="L,D-TRANSPEPTIDASE"/>
    <property type="match status" value="1"/>
</dbReference>
<evidence type="ECO:0000256" key="8">
    <source>
        <dbReference type="ARBA" id="ARBA00023316"/>
    </source>
</evidence>
<keyword evidence="4" id="KW-0808">Transferase</keyword>
<evidence type="ECO:0000313" key="16">
    <source>
        <dbReference type="Proteomes" id="UP000324176"/>
    </source>
</evidence>
<feature type="domain" description="L,D-TPase catalytic" evidence="12">
    <location>
        <begin position="92"/>
        <end position="232"/>
    </location>
</feature>
<dbReference type="PATRIC" id="fig|44574.3.peg.4208"/>
<keyword evidence="7 9" id="KW-0573">Peptidoglycan synthesis</keyword>
<feature type="active site" description="Proton donor/acceptor" evidence="9">
    <location>
        <position position="192"/>
    </location>
</feature>
<dbReference type="GO" id="GO:0071555">
    <property type="term" value="P:cell wall organization"/>
    <property type="evidence" value="ECO:0007669"/>
    <property type="project" value="UniProtKB-UniRule"/>
</dbReference>
<evidence type="ECO:0000256" key="4">
    <source>
        <dbReference type="ARBA" id="ARBA00022679"/>
    </source>
</evidence>
<keyword evidence="3" id="KW-0328">Glycosyltransferase</keyword>
<feature type="signal peptide" evidence="10">
    <location>
        <begin position="1"/>
        <end position="19"/>
    </location>
</feature>
<dbReference type="Proteomes" id="UP000034156">
    <property type="component" value="Chromosome"/>
</dbReference>
<comment type="similarity">
    <text evidence="2">Belongs to the YkuD family.</text>
</comment>
<evidence type="ECO:0000313" key="14">
    <source>
        <dbReference type="EMBL" id="TYP88659.1"/>
    </source>
</evidence>
<keyword evidence="5" id="KW-0378">Hydrolase</keyword>
<dbReference type="PROSITE" id="PS52029">
    <property type="entry name" value="LD_TPASE"/>
    <property type="match status" value="1"/>
</dbReference>
<dbReference type="InterPro" id="IPR005490">
    <property type="entry name" value="LD_TPept_cat_dom"/>
</dbReference>
<dbReference type="GO" id="GO:0016757">
    <property type="term" value="F:glycosyltransferase activity"/>
    <property type="evidence" value="ECO:0007669"/>
    <property type="project" value="UniProtKB-KW"/>
</dbReference>
<comment type="pathway">
    <text evidence="1 9">Cell wall biogenesis; peptidoglycan biosynthesis.</text>
</comment>